<comment type="subcellular location">
    <subcellularLocation>
        <location evidence="1">Membrane</location>
        <topology evidence="1">Multi-pass membrane protein</topology>
    </subcellularLocation>
</comment>
<evidence type="ECO:0000313" key="7">
    <source>
        <dbReference type="EMBL" id="PYE56238.1"/>
    </source>
</evidence>
<keyword evidence="4 5" id="KW-0472">Membrane</keyword>
<evidence type="ECO:0000313" key="8">
    <source>
        <dbReference type="Proteomes" id="UP000248326"/>
    </source>
</evidence>
<dbReference type="GO" id="GO:0005886">
    <property type="term" value="C:plasma membrane"/>
    <property type="evidence" value="ECO:0007669"/>
    <property type="project" value="UniProtKB-SubCell"/>
</dbReference>
<feature type="transmembrane region" description="Helical" evidence="5">
    <location>
        <begin position="329"/>
        <end position="350"/>
    </location>
</feature>
<organism evidence="7 8">
    <name type="scientific">Deinococcus yavapaiensis KR-236</name>
    <dbReference type="NCBI Taxonomy" id="694435"/>
    <lineage>
        <taxon>Bacteria</taxon>
        <taxon>Thermotogati</taxon>
        <taxon>Deinococcota</taxon>
        <taxon>Deinococci</taxon>
        <taxon>Deinococcales</taxon>
        <taxon>Deinococcaceae</taxon>
        <taxon>Deinococcus</taxon>
    </lineage>
</organism>
<protein>
    <submittedName>
        <fullName evidence="7">Sodium transport system permease protein</fullName>
    </submittedName>
</protein>
<evidence type="ECO:0000256" key="5">
    <source>
        <dbReference type="SAM" id="Phobius"/>
    </source>
</evidence>
<feature type="domain" description="ABC-2 type transporter transmembrane" evidence="6">
    <location>
        <begin position="22"/>
        <end position="403"/>
    </location>
</feature>
<proteinExistence type="predicted"/>
<dbReference type="RefSeq" id="WP_110884765.1">
    <property type="nucleotide sequence ID" value="NZ_QJSX01000001.1"/>
</dbReference>
<comment type="caution">
    <text evidence="7">The sequence shown here is derived from an EMBL/GenBank/DDBJ whole genome shotgun (WGS) entry which is preliminary data.</text>
</comment>
<feature type="transmembrane region" description="Helical" evidence="5">
    <location>
        <begin position="24"/>
        <end position="47"/>
    </location>
</feature>
<evidence type="ECO:0000259" key="6">
    <source>
        <dbReference type="Pfam" id="PF12698"/>
    </source>
</evidence>
<feature type="transmembrane region" description="Helical" evidence="5">
    <location>
        <begin position="357"/>
        <end position="375"/>
    </location>
</feature>
<feature type="transmembrane region" description="Helical" evidence="5">
    <location>
        <begin position="295"/>
        <end position="323"/>
    </location>
</feature>
<dbReference type="GO" id="GO:0140359">
    <property type="term" value="F:ABC-type transporter activity"/>
    <property type="evidence" value="ECO:0007669"/>
    <property type="project" value="InterPro"/>
</dbReference>
<dbReference type="Pfam" id="PF12698">
    <property type="entry name" value="ABC2_membrane_3"/>
    <property type="match status" value="1"/>
</dbReference>
<dbReference type="PANTHER" id="PTHR43471:SF3">
    <property type="entry name" value="ABC TRANSPORTER PERMEASE PROTEIN NATB"/>
    <property type="match status" value="1"/>
</dbReference>
<evidence type="ECO:0000256" key="1">
    <source>
        <dbReference type="ARBA" id="ARBA00004141"/>
    </source>
</evidence>
<keyword evidence="2 5" id="KW-0812">Transmembrane</keyword>
<dbReference type="Proteomes" id="UP000248326">
    <property type="component" value="Unassembled WGS sequence"/>
</dbReference>
<keyword evidence="3 5" id="KW-1133">Transmembrane helix</keyword>
<dbReference type="EMBL" id="QJSX01000001">
    <property type="protein sequence ID" value="PYE56238.1"/>
    <property type="molecule type" value="Genomic_DNA"/>
</dbReference>
<dbReference type="PANTHER" id="PTHR43471">
    <property type="entry name" value="ABC TRANSPORTER PERMEASE"/>
    <property type="match status" value="1"/>
</dbReference>
<accession>A0A318SAZ9</accession>
<feature type="transmembrane region" description="Helical" evidence="5">
    <location>
        <begin position="193"/>
        <end position="215"/>
    </location>
</feature>
<feature type="transmembrane region" description="Helical" evidence="5">
    <location>
        <begin position="245"/>
        <end position="274"/>
    </location>
</feature>
<gene>
    <name evidence="7" type="ORF">DES52_10142</name>
</gene>
<sequence length="415" mass="43871">MRLAFVWKVASKELLSTWRDRRTLTSVILLPLIMIPLFTIGFPLLIGRSLTGQQEARQKVGVVGTLPSELRTLLTRDVKAPGGAVTQAGVTLVPVTDPLRAVRDGDVEAALEVPANLPVTAGSAPRKVKVYSNANNQRVQAGAANKIREAVRAFNDSLVARGLAARGLNASFLAPVSTTDVDASNPSEKSGGALAFIIPFFLLQFIMSGAMPPAIDSTAGEKERGTLEVLLVSPVRRLEVVVGKLLATTVFAVVTAIFGTLGFLLAGPVGRLVIPPSQLEGALTASFGGTLSVSVGGFLTLLAIALTSALLLSALLIAISVFARSFREAQTYLTPVMLLLIVPLIALQFSDFLTKSAALYAIPIFGGALAILDIVRGTLEASHAVSAIASNLAFTLIFTLFALRSFRREQVIFRT</sequence>
<keyword evidence="8" id="KW-1185">Reference proteome</keyword>
<evidence type="ECO:0000256" key="4">
    <source>
        <dbReference type="ARBA" id="ARBA00023136"/>
    </source>
</evidence>
<dbReference type="InterPro" id="IPR013525">
    <property type="entry name" value="ABC2_TM"/>
</dbReference>
<name>A0A318SAZ9_9DEIO</name>
<reference evidence="7 8" key="1">
    <citation type="submission" date="2018-06" db="EMBL/GenBank/DDBJ databases">
        <title>Genomic Encyclopedia of Type Strains, Phase IV (KMG-IV): sequencing the most valuable type-strain genomes for metagenomic binning, comparative biology and taxonomic classification.</title>
        <authorList>
            <person name="Goeker M."/>
        </authorList>
    </citation>
    <scope>NUCLEOTIDE SEQUENCE [LARGE SCALE GENOMIC DNA]</scope>
    <source>
        <strain evidence="7 8">DSM 18048</strain>
    </source>
</reference>
<evidence type="ECO:0000256" key="2">
    <source>
        <dbReference type="ARBA" id="ARBA00022692"/>
    </source>
</evidence>
<feature type="transmembrane region" description="Helical" evidence="5">
    <location>
        <begin position="381"/>
        <end position="403"/>
    </location>
</feature>
<dbReference type="AlphaFoldDB" id="A0A318SAZ9"/>
<dbReference type="OrthoDB" id="5486437at2"/>
<evidence type="ECO:0000256" key="3">
    <source>
        <dbReference type="ARBA" id="ARBA00022989"/>
    </source>
</evidence>